<dbReference type="WBParaSite" id="TASK_0000638101-mRNA-1">
    <property type="protein sequence ID" value="TASK_0000638101-mRNA-1"/>
    <property type="gene ID" value="TASK_0000638101"/>
</dbReference>
<evidence type="ECO:0000313" key="3">
    <source>
        <dbReference type="Proteomes" id="UP000282613"/>
    </source>
</evidence>
<name>A0A0R3W7U7_TAEAS</name>
<dbReference type="Gene3D" id="3.60.10.10">
    <property type="entry name" value="Endonuclease/exonuclease/phosphatase"/>
    <property type="match status" value="1"/>
</dbReference>
<dbReference type="PANTHER" id="PTHR12121">
    <property type="entry name" value="CARBON CATABOLITE REPRESSOR PROTEIN 4"/>
    <property type="match status" value="1"/>
</dbReference>
<feature type="domain" description="Endonuclease/exonuclease/phosphatase" evidence="1">
    <location>
        <begin position="340"/>
        <end position="640"/>
    </location>
</feature>
<evidence type="ECO:0000313" key="2">
    <source>
        <dbReference type="EMBL" id="VDK36591.1"/>
    </source>
</evidence>
<evidence type="ECO:0000313" key="4">
    <source>
        <dbReference type="WBParaSite" id="TASK_0000638101-mRNA-1"/>
    </source>
</evidence>
<reference evidence="2 3" key="2">
    <citation type="submission" date="2018-11" db="EMBL/GenBank/DDBJ databases">
        <authorList>
            <consortium name="Pathogen Informatics"/>
        </authorList>
    </citation>
    <scope>NUCLEOTIDE SEQUENCE [LARGE SCALE GENOMIC DNA]</scope>
</reference>
<accession>A0A0R3W7U7</accession>
<dbReference type="Proteomes" id="UP000282613">
    <property type="component" value="Unassembled WGS sequence"/>
</dbReference>
<proteinExistence type="predicted"/>
<dbReference type="GO" id="GO:0000175">
    <property type="term" value="F:3'-5'-RNA exonuclease activity"/>
    <property type="evidence" value="ECO:0007669"/>
    <property type="project" value="TreeGrafter"/>
</dbReference>
<evidence type="ECO:0000259" key="1">
    <source>
        <dbReference type="Pfam" id="PF03372"/>
    </source>
</evidence>
<dbReference type="InterPro" id="IPR036691">
    <property type="entry name" value="Endo/exonu/phosph_ase_sf"/>
</dbReference>
<dbReference type="OrthoDB" id="412787at2759"/>
<organism evidence="4">
    <name type="scientific">Taenia asiatica</name>
    <name type="common">Asian tapeworm</name>
    <dbReference type="NCBI Taxonomy" id="60517"/>
    <lineage>
        <taxon>Eukaryota</taxon>
        <taxon>Metazoa</taxon>
        <taxon>Spiralia</taxon>
        <taxon>Lophotrochozoa</taxon>
        <taxon>Platyhelminthes</taxon>
        <taxon>Cestoda</taxon>
        <taxon>Eucestoda</taxon>
        <taxon>Cyclophyllidea</taxon>
        <taxon>Taeniidae</taxon>
        <taxon>Taenia</taxon>
    </lineage>
</organism>
<sequence length="650" mass="73228">MSHEYIKLNHPSCLFVSPSRDDIGRFEFQLPFFPKLVLGLGTKPGRIFALKRPATEDFSSFAMRLMENINKYFDQSHKNAKVGSTSVCLRAIDVKLDDSRWKPSDTLNAIFFTPQPMQMQLFIEADTPKVVVFDVRLNPARVKSMKLELIPFVGCPVCPTIAGENLDLGKSKFEWFVSAQSQQFPASNSALKEAKSEANPVWKGEEMVHEGFVFTPRPEHIGRFVRLRVLPFDVGGLPGVPFGELESFALYSSKMTPQPLPFFGQFVVSSEPITEAPPQNLICERFKEVANRIMGTNEFRLVCYNLLAFLYSGTESARTYFFRHCPPAYLEPKYRFPLIYRELLAYKADILCLQEVDTTHFQRRLFFLLQQAGDFEGCFLNKLLINVPSTLSSLPPPKPIVSYPRKGEGVAIFFRRERFRLVKEVVLDSLILHAEIEYEDLARTYHALAASEEVPLYLCMRARAHGVLVCLLECRYTGHRFLLACTHLYFHPRALKLRKIQCLALRRFLLQLSQDLAEKEPLPIVLAADLNTEPDSEPYQILTGVVKDGEIPGPVLEAAIPLPEGVYTNLVPGFKANLDAVLYTTPGRQKGCLRVAHAFPVPSEAAVLADGRNAHPTFSPLLPEAKGGLTLPNSQFPSDHLSLAVDFLLD</sequence>
<reference evidence="4" key="1">
    <citation type="submission" date="2016-04" db="UniProtKB">
        <authorList>
            <consortium name="WormBaseParasite"/>
        </authorList>
    </citation>
    <scope>IDENTIFICATION</scope>
</reference>
<gene>
    <name evidence="2" type="ORF">TASK_LOCUS6382</name>
</gene>
<dbReference type="InterPro" id="IPR050410">
    <property type="entry name" value="CCR4/nocturin_mRNA_transcr"/>
</dbReference>
<keyword evidence="3" id="KW-1185">Reference proteome</keyword>
<dbReference type="SUPFAM" id="SSF56219">
    <property type="entry name" value="DNase I-like"/>
    <property type="match status" value="1"/>
</dbReference>
<dbReference type="InterPro" id="IPR005135">
    <property type="entry name" value="Endo/exonuclease/phosphatase"/>
</dbReference>
<dbReference type="AlphaFoldDB" id="A0A0R3W7U7"/>
<dbReference type="EMBL" id="UYRS01018495">
    <property type="protein sequence ID" value="VDK36591.1"/>
    <property type="molecule type" value="Genomic_DNA"/>
</dbReference>
<dbReference type="STRING" id="60517.A0A0R3W7U7"/>
<dbReference type="PANTHER" id="PTHR12121:SF36">
    <property type="entry name" value="ENDONUCLEASE_EXONUCLEASE_PHOSPHATASE DOMAIN-CONTAINING PROTEIN"/>
    <property type="match status" value="1"/>
</dbReference>
<dbReference type="Pfam" id="PF03372">
    <property type="entry name" value="Exo_endo_phos"/>
    <property type="match status" value="1"/>
</dbReference>
<protein>
    <submittedName>
        <fullName evidence="4">Endo/exonuclease/phosphatase domain-containing protein</fullName>
    </submittedName>
</protein>